<sequence>MSDRNSNFWSNLFGSSDENAEPAINREELNGVNLENYITDLKDKLKSLWKEENHIRDNNITEKKQVKLDRHKKLMDNTLELEASRKQQGSDSSKKIITGVKTYGQAAAPKAILVLTKVAFDTKYDICSDDVADFSDYKKFYILEDGGNYYHWLYKRTNPDDYSTIKPEPIPITFSSTDKIKLTATLKVTTTDPFTKPPEIRITDKDSKYTFGIEKGKTSGEFEVSFKSDNKPYEDTVQHIPNFELIFEYSEDGRAWTKAGSCINTLYLTWKEPKYSSYRIESSQKETLKIKASFNSKENIQETLLSIGCKQAKGLGNATKKTEDNAEQILDAIFKEFEPLKITRTREGTAYLDKDLSSEGLGYWRKASSLTGSFTRGLRTLLRDGEARCGEFTSFFIHIALSQGIEANKFAFTSAVGAGLIPALIPPKYINSIFLVKTWTIKDPKAPIENPPTGNKAQGNDKPMHFFWDHVFATFDKGTEQKYYDPSYGAKGSKFFTKPKELLNTYSSNSLTGVLFAKEDIMGEPFFDARHSGAYLDLQTAGGGKIPFLYKTISLDMEKYLAFNLYKTTTDLPYFTDTAIITEL</sequence>
<dbReference type="HOGENOM" id="CLU_466681_0_0_10"/>
<evidence type="ECO:0000313" key="2">
    <source>
        <dbReference type="EMBL" id="ADV50559.1"/>
    </source>
</evidence>
<dbReference type="RefSeq" id="WP_013552017.1">
    <property type="nucleotide sequence ID" value="NC_014934.1"/>
</dbReference>
<dbReference type="Proteomes" id="UP000008634">
    <property type="component" value="Chromosome"/>
</dbReference>
<name>E6X600_CELAD</name>
<proteinExistence type="predicted"/>
<feature type="region of interest" description="Disordered" evidence="1">
    <location>
        <begin position="1"/>
        <end position="24"/>
    </location>
</feature>
<feature type="compositionally biased region" description="Polar residues" evidence="1">
    <location>
        <begin position="1"/>
        <end position="17"/>
    </location>
</feature>
<dbReference type="OrthoDB" id="1212875at2"/>
<dbReference type="STRING" id="688270.Celal_3293"/>
<keyword evidence="3" id="KW-1185">Reference proteome</keyword>
<dbReference type="EMBL" id="CP002453">
    <property type="protein sequence ID" value="ADV50559.1"/>
    <property type="molecule type" value="Genomic_DNA"/>
</dbReference>
<evidence type="ECO:0000313" key="3">
    <source>
        <dbReference type="Proteomes" id="UP000008634"/>
    </source>
</evidence>
<dbReference type="KEGG" id="cao:Celal_3293"/>
<protein>
    <submittedName>
        <fullName evidence="2">Uncharacterized protein</fullName>
    </submittedName>
</protein>
<dbReference type="AlphaFoldDB" id="E6X600"/>
<reference evidence="2 3" key="1">
    <citation type="journal article" date="2010" name="Stand. Genomic Sci.">
        <title>Complete genome sequence of Cellulophaga algicola type strain (IC166).</title>
        <authorList>
            <person name="Abt B."/>
            <person name="Lu M."/>
            <person name="Misra M."/>
            <person name="Han C."/>
            <person name="Nolan M."/>
            <person name="Lucas S."/>
            <person name="Hammon N."/>
            <person name="Deshpande S."/>
            <person name="Cheng J.F."/>
            <person name="Tapia R."/>
            <person name="Goodwin L."/>
            <person name="Pitluck S."/>
            <person name="Liolios K."/>
            <person name="Pagani I."/>
            <person name="Ivanova N."/>
            <person name="Mavromatis K."/>
            <person name="Ovchinikova G."/>
            <person name="Pati A."/>
            <person name="Chen A."/>
            <person name="Palaniappan K."/>
            <person name="Land M."/>
            <person name="Hauser L."/>
            <person name="Chang Y.J."/>
            <person name="Jeffries C.D."/>
            <person name="Detter J.C."/>
            <person name="Brambilla E."/>
            <person name="Rohde M."/>
            <person name="Tindall B.J."/>
            <person name="Goker M."/>
            <person name="Woyke T."/>
            <person name="Bristow J."/>
            <person name="Eisen J.A."/>
            <person name="Markowitz V."/>
            <person name="Hugenholtz P."/>
            <person name="Kyrpides N.C."/>
            <person name="Klenk H.P."/>
            <person name="Lapidus A."/>
        </authorList>
    </citation>
    <scope>NUCLEOTIDE SEQUENCE [LARGE SCALE GENOMIC DNA]</scope>
    <source>
        <strain evidence="3">DSM 14237 / IC166 / ACAM 630</strain>
    </source>
</reference>
<accession>E6X600</accession>
<gene>
    <name evidence="2" type="ordered locus">Celal_3293</name>
</gene>
<organism evidence="2 3">
    <name type="scientific">Cellulophaga algicola (strain DSM 14237 / IC166 / ACAM 630)</name>
    <dbReference type="NCBI Taxonomy" id="688270"/>
    <lineage>
        <taxon>Bacteria</taxon>
        <taxon>Pseudomonadati</taxon>
        <taxon>Bacteroidota</taxon>
        <taxon>Flavobacteriia</taxon>
        <taxon>Flavobacteriales</taxon>
        <taxon>Flavobacteriaceae</taxon>
        <taxon>Cellulophaga</taxon>
    </lineage>
</organism>
<evidence type="ECO:0000256" key="1">
    <source>
        <dbReference type="SAM" id="MobiDB-lite"/>
    </source>
</evidence>